<feature type="chain" id="PRO_5046429815" evidence="1">
    <location>
        <begin position="29"/>
        <end position="780"/>
    </location>
</feature>
<name>A0ABT5IHM7_9CAUL</name>
<keyword evidence="1" id="KW-0732">Signal</keyword>
<dbReference type="PROSITE" id="PS51318">
    <property type="entry name" value="TAT"/>
    <property type="match status" value="1"/>
</dbReference>
<evidence type="ECO:0000256" key="1">
    <source>
        <dbReference type="SAM" id="SignalP"/>
    </source>
</evidence>
<evidence type="ECO:0000313" key="2">
    <source>
        <dbReference type="EMBL" id="MDC7695706.1"/>
    </source>
</evidence>
<dbReference type="InterPro" id="IPR012341">
    <property type="entry name" value="6hp_glycosidase-like_sf"/>
</dbReference>
<proteinExistence type="predicted"/>
<dbReference type="RefSeq" id="WP_272742366.1">
    <property type="nucleotide sequence ID" value="NZ_JAQQKW010000011.1"/>
</dbReference>
<protein>
    <submittedName>
        <fullName evidence="2">Tat pathway signal protein</fullName>
    </submittedName>
</protein>
<reference evidence="2 3" key="1">
    <citation type="submission" date="2023-01" db="EMBL/GenBank/DDBJ databases">
        <title>Novel species of the genus Asticcacaulis isolated from rivers.</title>
        <authorList>
            <person name="Lu H."/>
        </authorList>
    </citation>
    <scope>NUCLEOTIDE SEQUENCE [LARGE SCALE GENOMIC DNA]</scope>
    <source>
        <strain evidence="2 3">DXS10W</strain>
    </source>
</reference>
<sequence>MTPGFHRRAFLQGSLAGTAGLGAASASAAPLLPALEALSTVKTDGLTPLAQFTAHGTSWTAHEDQTRRDGPIVFTCDKGAFSLSKRPEAVFDDITPAYLGLALKDICQADADLLADKLLAHGDDPDPDEVRRAAPPAGWNFTRESLWWRMPWTTFVGTTQQGDTMPVFPNGRTRTFRPEHVFPELSGDDKVSRRWEGLLGGWLPAVHKIIEISPTRHYDLLVFADVTATDKLVVQTWHRTIQYDHGKPVKTAFGHSYAPFPPRRVEPTAEAFYEGLLTFAGDWQARLKDQAKLSIPDTALSDMVSHAFAKELMVRPQGVYPKYGVVDRDYFGSEYDGFQDTFTSSLYANLEWGRFDQARAVLINYFEDFVFADGQINMRGPEVAQFGLTLSLLARYLRYTGDTATLKRFAGKIENTAAILTELHDVALKKPVGDAGFGLLDGWSESDACLHPDPSVWWKPYWNNSAFAVRGWRDIAAVWAIIATERAGLAADWKRRADTLQAQLVKTLRANIRHDLTPPYVAILPGATRTHRQAMIESARTQTGNEQGWAHRAYAELLHADVLPDDLAQTVIDAVRGHGGTAIGVLANFGPPSDDSRDQLGFISYGYAQQLLRSDRIEEYLLFLHSHRYHSHTPGTWVAGEVTGITGGLPLFCIPAQLTIPKLVRWALVFEASDADTLWLGRAVPRQWLASEQPIAITGAPTRWGPVDLHLQRQGLMLNGEVRLGGATRPSEVRLRLRAPKEMRLASVTVNGKKAVVEGEDVVIRPQNTPLRVQARLRKA</sequence>
<gene>
    <name evidence="2" type="ORF">PQU94_15625</name>
</gene>
<dbReference type="InterPro" id="IPR008928">
    <property type="entry name" value="6-hairpin_glycosidase_sf"/>
</dbReference>
<evidence type="ECO:0000313" key="3">
    <source>
        <dbReference type="Proteomes" id="UP001216595"/>
    </source>
</evidence>
<dbReference type="Gene3D" id="1.50.10.10">
    <property type="match status" value="1"/>
</dbReference>
<dbReference type="EMBL" id="JAQQKW010000011">
    <property type="protein sequence ID" value="MDC7695706.1"/>
    <property type="molecule type" value="Genomic_DNA"/>
</dbReference>
<dbReference type="SUPFAM" id="SSF48208">
    <property type="entry name" value="Six-hairpin glycosidases"/>
    <property type="match status" value="1"/>
</dbReference>
<dbReference type="InterPro" id="IPR006311">
    <property type="entry name" value="TAT_signal"/>
</dbReference>
<organism evidence="2 3">
    <name type="scientific">Asticcacaulis currens</name>
    <dbReference type="NCBI Taxonomy" id="2984210"/>
    <lineage>
        <taxon>Bacteria</taxon>
        <taxon>Pseudomonadati</taxon>
        <taxon>Pseudomonadota</taxon>
        <taxon>Alphaproteobacteria</taxon>
        <taxon>Caulobacterales</taxon>
        <taxon>Caulobacteraceae</taxon>
        <taxon>Asticcacaulis</taxon>
    </lineage>
</organism>
<accession>A0ABT5IHM7</accession>
<dbReference type="Proteomes" id="UP001216595">
    <property type="component" value="Unassembled WGS sequence"/>
</dbReference>
<comment type="caution">
    <text evidence="2">The sequence shown here is derived from an EMBL/GenBank/DDBJ whole genome shotgun (WGS) entry which is preliminary data.</text>
</comment>
<feature type="signal peptide" evidence="1">
    <location>
        <begin position="1"/>
        <end position="28"/>
    </location>
</feature>
<keyword evidence="3" id="KW-1185">Reference proteome</keyword>